<dbReference type="InterPro" id="IPR029061">
    <property type="entry name" value="THDP-binding"/>
</dbReference>
<dbReference type="PANTHER" id="PTHR43825:SF1">
    <property type="entry name" value="TRANSKETOLASE-LIKE PYRIMIDINE-BINDING DOMAIN-CONTAINING PROTEIN"/>
    <property type="match status" value="1"/>
</dbReference>
<evidence type="ECO:0000313" key="2">
    <source>
        <dbReference type="EMBL" id="WPD18688.1"/>
    </source>
</evidence>
<dbReference type="InterPro" id="IPR051157">
    <property type="entry name" value="PDH/Transketolase"/>
</dbReference>
<dbReference type="SUPFAM" id="SSF52518">
    <property type="entry name" value="Thiamin diphosphate-binding fold (THDP-binding)"/>
    <property type="match status" value="1"/>
</dbReference>
<dbReference type="RefSeq" id="WP_318750490.1">
    <property type="nucleotide sequence ID" value="NZ_CP132508.1"/>
</dbReference>
<dbReference type="Pfam" id="PF02779">
    <property type="entry name" value="Transket_pyr"/>
    <property type="match status" value="1"/>
</dbReference>
<dbReference type="PANTHER" id="PTHR43825">
    <property type="entry name" value="PYRUVATE DEHYDROGENASE E1 COMPONENT"/>
    <property type="match status" value="1"/>
</dbReference>
<evidence type="ECO:0000259" key="1">
    <source>
        <dbReference type="SMART" id="SM00861"/>
    </source>
</evidence>
<gene>
    <name evidence="2" type="ORF">Q5761_10025</name>
</gene>
<dbReference type="SUPFAM" id="SSF52922">
    <property type="entry name" value="TK C-terminal domain-like"/>
    <property type="match status" value="1"/>
</dbReference>
<dbReference type="InterPro" id="IPR005475">
    <property type="entry name" value="Transketolase-like_Pyr-bd"/>
</dbReference>
<dbReference type="InterPro" id="IPR009014">
    <property type="entry name" value="Transketo_C/PFOR_II"/>
</dbReference>
<name>A0ABZ0QMH1_9FIRM</name>
<protein>
    <submittedName>
        <fullName evidence="2">Transketolase C-terminal domain-containing protein</fullName>
    </submittedName>
</protein>
<dbReference type="Pfam" id="PF02780">
    <property type="entry name" value="Transketolase_C"/>
    <property type="match status" value="1"/>
</dbReference>
<dbReference type="CDD" id="cd07033">
    <property type="entry name" value="TPP_PYR_DXS_TK_like"/>
    <property type="match status" value="1"/>
</dbReference>
<sequence length="327" mass="34440">MFGLPTGKPTRQAFGETLVELGRQRPELVVLDGDLSKSTYTRYFAKEFPDRFFNVGIAEANMVGLAAGLASCGKIPVCASFAAFLMCKAFDQMRIAVNYAGLNVKFVGSHGGISIGEDGVSQMAVEDVALAQALPGFVVLVPADEPATRRVVAAALDHPGPVYIRVGRPKAPLVYDSRPFDFAIGKAVTVREGRDLTIAANGLMVAAALAAAERLAAEGIEARVLDFACVKPLDREAVQAAAEETGALVVAEEHLKAGGLGSAIAMALAETVPVPAEFVAIQDTYAESGEPEQLMRKYGLSPEAIVDAARRVLERKRAGVAGTASRH</sequence>
<keyword evidence="3" id="KW-1185">Reference proteome</keyword>
<accession>A0ABZ0QMH1</accession>
<evidence type="ECO:0000313" key="3">
    <source>
        <dbReference type="Proteomes" id="UP001304683"/>
    </source>
</evidence>
<dbReference type="SMART" id="SM00861">
    <property type="entry name" value="Transket_pyr"/>
    <property type="match status" value="1"/>
</dbReference>
<reference evidence="2 3" key="1">
    <citation type="submission" date="2023-08" db="EMBL/GenBank/DDBJ databases">
        <title>Genome sequence of Thermaerobacter compostii strain Ins1, a spore-forming filamentous bacterium isolated from a deep geothermal reservoir.</title>
        <authorList>
            <person name="Bregnard D."/>
            <person name="Gonzalez D."/>
            <person name="Junier P."/>
        </authorList>
    </citation>
    <scope>NUCLEOTIDE SEQUENCE [LARGE SCALE GENOMIC DNA]</scope>
    <source>
        <strain evidence="2 3">Ins1</strain>
    </source>
</reference>
<dbReference type="EMBL" id="CP132508">
    <property type="protein sequence ID" value="WPD18688.1"/>
    <property type="molecule type" value="Genomic_DNA"/>
</dbReference>
<dbReference type="Gene3D" id="3.40.50.970">
    <property type="match status" value="1"/>
</dbReference>
<proteinExistence type="predicted"/>
<dbReference type="Proteomes" id="UP001304683">
    <property type="component" value="Chromosome"/>
</dbReference>
<dbReference type="InterPro" id="IPR033248">
    <property type="entry name" value="Transketolase_C"/>
</dbReference>
<feature type="domain" description="Transketolase-like pyrimidine-binding" evidence="1">
    <location>
        <begin position="8"/>
        <end position="174"/>
    </location>
</feature>
<organism evidence="2 3">
    <name type="scientific">Thermaerobacter composti</name>
    <dbReference type="NCBI Taxonomy" id="554949"/>
    <lineage>
        <taxon>Bacteria</taxon>
        <taxon>Bacillati</taxon>
        <taxon>Bacillota</taxon>
        <taxon>Clostridia</taxon>
        <taxon>Eubacteriales</taxon>
        <taxon>Clostridiales Family XVII. Incertae Sedis</taxon>
        <taxon>Thermaerobacter</taxon>
    </lineage>
</organism>
<dbReference type="Gene3D" id="3.40.50.920">
    <property type="match status" value="1"/>
</dbReference>